<gene>
    <name evidence="1" type="ORF">COT77_00035</name>
</gene>
<dbReference type="SUPFAM" id="SSF50494">
    <property type="entry name" value="Trypsin-like serine proteases"/>
    <property type="match status" value="1"/>
</dbReference>
<dbReference type="InterPro" id="IPR043504">
    <property type="entry name" value="Peptidase_S1_PA_chymotrypsin"/>
</dbReference>
<evidence type="ECO:0008006" key="3">
    <source>
        <dbReference type="Google" id="ProtNLM"/>
    </source>
</evidence>
<dbReference type="AlphaFoldDB" id="A0A2M6WY57"/>
<proteinExistence type="predicted"/>
<accession>A0A2M6WY57</accession>
<sequence>MKKLSFSVTPVKLIKNDKGLSFGTGFFYQAAWGNENCIFLITNYHVITGIKTEERKTKQPEGDSISFYYHIDKNDPKPVVEIKMPIFTKDGQAIWLEHNNSKVDVIAIPMLFSLPAPPKWHTIRKSLNDSEAGFSPCDPITIVGYPKGFLDSVNALPIYKTGNIASEYEYDFDGDPCFIVDVAAFSGNSGSPVFSIRKNAQIASQKIILQAPGETIDFLGIYSAGMIVVRGHKIPIREIYNNPRGSHGIITDLDLQLGVVWKAKLIEEIIEQGSFTNYKKIVEKYIKEGGFKFKITRGLKIEEDK</sequence>
<dbReference type="Proteomes" id="UP000228596">
    <property type="component" value="Unassembled WGS sequence"/>
</dbReference>
<dbReference type="EMBL" id="PEZV01000001">
    <property type="protein sequence ID" value="PIT97686.1"/>
    <property type="molecule type" value="Genomic_DNA"/>
</dbReference>
<reference evidence="2" key="1">
    <citation type="submission" date="2017-09" db="EMBL/GenBank/DDBJ databases">
        <title>Depth-based differentiation of microbial function through sediment-hosted aquifers and enrichment of novel symbionts in the deep terrestrial subsurface.</title>
        <authorList>
            <person name="Probst A.J."/>
            <person name="Ladd B."/>
            <person name="Jarett J.K."/>
            <person name="Geller-Mcgrath D.E."/>
            <person name="Sieber C.M.K."/>
            <person name="Emerson J.B."/>
            <person name="Anantharaman K."/>
            <person name="Thomas B.C."/>
            <person name="Malmstrom R."/>
            <person name="Stieglmeier M."/>
            <person name="Klingl A."/>
            <person name="Woyke T."/>
            <person name="Ryan C.M."/>
            <person name="Banfield J.F."/>
        </authorList>
    </citation>
    <scope>NUCLEOTIDE SEQUENCE [LARGE SCALE GENOMIC DNA]</scope>
</reference>
<organism evidence="1 2">
    <name type="scientific">Candidatus Berkelbacteria bacterium CG10_big_fil_rev_8_21_14_0_10_41_12</name>
    <dbReference type="NCBI Taxonomy" id="1974513"/>
    <lineage>
        <taxon>Bacteria</taxon>
        <taxon>Candidatus Berkelbacteria</taxon>
    </lineage>
</organism>
<name>A0A2M6WY57_9BACT</name>
<dbReference type="Gene3D" id="2.40.10.10">
    <property type="entry name" value="Trypsin-like serine proteases"/>
    <property type="match status" value="1"/>
</dbReference>
<dbReference type="InterPro" id="IPR009003">
    <property type="entry name" value="Peptidase_S1_PA"/>
</dbReference>
<protein>
    <recommendedName>
        <fullName evidence="3">Serine protease</fullName>
    </recommendedName>
</protein>
<dbReference type="Pfam" id="PF13365">
    <property type="entry name" value="Trypsin_2"/>
    <property type="match status" value="1"/>
</dbReference>
<comment type="caution">
    <text evidence="1">The sequence shown here is derived from an EMBL/GenBank/DDBJ whole genome shotgun (WGS) entry which is preliminary data.</text>
</comment>
<evidence type="ECO:0000313" key="1">
    <source>
        <dbReference type="EMBL" id="PIT97686.1"/>
    </source>
</evidence>
<evidence type="ECO:0000313" key="2">
    <source>
        <dbReference type="Proteomes" id="UP000228596"/>
    </source>
</evidence>